<evidence type="ECO:0000259" key="6">
    <source>
        <dbReference type="Pfam" id="PF25917"/>
    </source>
</evidence>
<dbReference type="Gene3D" id="2.40.50.100">
    <property type="match status" value="1"/>
</dbReference>
<organism evidence="9 10">
    <name type="scientific">Novimethylophilus kurashikiensis</name>
    <dbReference type="NCBI Taxonomy" id="1825523"/>
    <lineage>
        <taxon>Bacteria</taxon>
        <taxon>Pseudomonadati</taxon>
        <taxon>Pseudomonadota</taxon>
        <taxon>Betaproteobacteria</taxon>
        <taxon>Nitrosomonadales</taxon>
        <taxon>Methylophilaceae</taxon>
        <taxon>Novimethylophilus</taxon>
    </lineage>
</organism>
<dbReference type="InterPro" id="IPR058792">
    <property type="entry name" value="Beta-barrel_RND_2"/>
</dbReference>
<feature type="domain" description="Multidrug resistance protein MdtA-like C-terminal permuted SH3" evidence="8">
    <location>
        <begin position="310"/>
        <end position="365"/>
    </location>
</feature>
<evidence type="ECO:0000256" key="4">
    <source>
        <dbReference type="SAM" id="Phobius"/>
    </source>
</evidence>
<evidence type="ECO:0000256" key="3">
    <source>
        <dbReference type="ARBA" id="ARBA00022448"/>
    </source>
</evidence>
<gene>
    <name evidence="9" type="ORF">NMK_0756</name>
</gene>
<evidence type="ECO:0000259" key="8">
    <source>
        <dbReference type="Pfam" id="PF25967"/>
    </source>
</evidence>
<protein>
    <submittedName>
        <fullName evidence="9">RND transporter MFP subunit</fullName>
    </submittedName>
</protein>
<dbReference type="InterPro" id="IPR058625">
    <property type="entry name" value="MdtA-like_BSH"/>
</dbReference>
<keyword evidence="4" id="KW-1133">Transmembrane helix</keyword>
<accession>A0A2R5F459</accession>
<dbReference type="Gene3D" id="2.40.30.170">
    <property type="match status" value="1"/>
</dbReference>
<dbReference type="InterPro" id="IPR058627">
    <property type="entry name" value="MdtA-like_C"/>
</dbReference>
<dbReference type="InterPro" id="IPR006143">
    <property type="entry name" value="RND_pump_MFP"/>
</dbReference>
<dbReference type="EMBL" id="BDOQ01000003">
    <property type="protein sequence ID" value="GBG13212.1"/>
    <property type="molecule type" value="Genomic_DNA"/>
</dbReference>
<proteinExistence type="inferred from homology"/>
<keyword evidence="4" id="KW-0472">Membrane</keyword>
<dbReference type="Proteomes" id="UP000245081">
    <property type="component" value="Unassembled WGS sequence"/>
</dbReference>
<dbReference type="PANTHER" id="PTHR30469:SF37">
    <property type="entry name" value="RAGD PROTEIN"/>
    <property type="match status" value="1"/>
</dbReference>
<dbReference type="PANTHER" id="PTHR30469">
    <property type="entry name" value="MULTIDRUG RESISTANCE PROTEIN MDTA"/>
    <property type="match status" value="1"/>
</dbReference>
<dbReference type="SUPFAM" id="SSF111369">
    <property type="entry name" value="HlyD-like secretion proteins"/>
    <property type="match status" value="1"/>
</dbReference>
<dbReference type="InterPro" id="IPR058624">
    <property type="entry name" value="MdtA-like_HH"/>
</dbReference>
<comment type="caution">
    <text evidence="9">The sequence shown here is derived from an EMBL/GenBank/DDBJ whole genome shotgun (WGS) entry which is preliminary data.</text>
</comment>
<comment type="subcellular location">
    <subcellularLocation>
        <location evidence="1">Cell envelope</location>
    </subcellularLocation>
</comment>
<dbReference type="Pfam" id="PF25954">
    <property type="entry name" value="Beta-barrel_RND_2"/>
    <property type="match status" value="1"/>
</dbReference>
<dbReference type="GO" id="GO:1990281">
    <property type="term" value="C:efflux pump complex"/>
    <property type="evidence" value="ECO:0007669"/>
    <property type="project" value="TreeGrafter"/>
</dbReference>
<keyword evidence="10" id="KW-1185">Reference proteome</keyword>
<keyword evidence="4" id="KW-0812">Transmembrane</keyword>
<evidence type="ECO:0000259" key="5">
    <source>
        <dbReference type="Pfam" id="PF25876"/>
    </source>
</evidence>
<dbReference type="Pfam" id="PF25876">
    <property type="entry name" value="HH_MFP_RND"/>
    <property type="match status" value="1"/>
</dbReference>
<sequence>MSHDTSHATASWYLRIAGIALLGIAIAVVATGVHSRTTHEENLEKRALQQDVIPVEVIAPQQGPGQQDLVLPGNVTAFTEAPIYARVSGYLKNWNTDIGAHVKTGQVLGTIETPELDEQIHRAEADLSMAEANYELAASTAKRWQNLLLTDSVSHQEADEKTADAKAKQATVNALRATLDSLRAQQSFNRIVAPFDGVVTDRKTDIGMLVSAGSSASAQALFRVAEIDKLRIYVEVPQNFSAQVKPGLSAELHFPEHPSQTFQAKLVSTSNALHQDSRTLTVELQMDNKTGEILPGTYAEVHFSLPSKANVLRLPTSALLFRKNGMEVATANPDGKVVLKPITIGRDLGTTVEVVSGLQSTDQVIDSPSDSLAEGDQVRMVQRADPVQAASAQPGAKS</sequence>
<dbReference type="AlphaFoldDB" id="A0A2R5F459"/>
<comment type="similarity">
    <text evidence="2">Belongs to the membrane fusion protein (MFP) (TC 8.A.1) family.</text>
</comment>
<dbReference type="GO" id="GO:0015562">
    <property type="term" value="F:efflux transmembrane transporter activity"/>
    <property type="evidence" value="ECO:0007669"/>
    <property type="project" value="TreeGrafter"/>
</dbReference>
<feature type="domain" description="CusB-like beta-barrel" evidence="7">
    <location>
        <begin position="233"/>
        <end position="304"/>
    </location>
</feature>
<evidence type="ECO:0000313" key="10">
    <source>
        <dbReference type="Proteomes" id="UP000245081"/>
    </source>
</evidence>
<evidence type="ECO:0000256" key="2">
    <source>
        <dbReference type="ARBA" id="ARBA00009477"/>
    </source>
</evidence>
<feature type="domain" description="Multidrug resistance protein MdtA-like alpha-helical hairpin" evidence="5">
    <location>
        <begin position="121"/>
        <end position="184"/>
    </location>
</feature>
<feature type="domain" description="Multidrug resistance protein MdtA-like barrel-sandwich hybrid" evidence="6">
    <location>
        <begin position="81"/>
        <end position="217"/>
    </location>
</feature>
<dbReference type="Gene3D" id="1.10.287.470">
    <property type="entry name" value="Helix hairpin bin"/>
    <property type="match status" value="1"/>
</dbReference>
<dbReference type="Pfam" id="PF25967">
    <property type="entry name" value="RND-MFP_C"/>
    <property type="match status" value="1"/>
</dbReference>
<dbReference type="Pfam" id="PF25917">
    <property type="entry name" value="BSH_RND"/>
    <property type="match status" value="1"/>
</dbReference>
<name>A0A2R5F459_9PROT</name>
<evidence type="ECO:0000256" key="1">
    <source>
        <dbReference type="ARBA" id="ARBA00004196"/>
    </source>
</evidence>
<reference evidence="9 10" key="1">
    <citation type="journal article" date="2018" name="Environ. Microbiol.">
        <title>Isolation and genomic characterization of Novimethylophilus kurashikiensis gen. nov. sp. nov., a new lanthanide-dependent methylotrophic species of Methylophilaceae.</title>
        <authorList>
            <person name="Lv H."/>
            <person name="Sahin N."/>
            <person name="Tani A."/>
        </authorList>
    </citation>
    <scope>NUCLEOTIDE SEQUENCE [LARGE SCALE GENOMIC DNA]</scope>
    <source>
        <strain evidence="9 10">La2-4</strain>
    </source>
</reference>
<dbReference type="Gene3D" id="2.40.420.20">
    <property type="match status" value="1"/>
</dbReference>
<feature type="transmembrane region" description="Helical" evidence="4">
    <location>
        <begin position="12"/>
        <end position="33"/>
    </location>
</feature>
<keyword evidence="3" id="KW-0813">Transport</keyword>
<dbReference type="NCBIfam" id="TIGR01730">
    <property type="entry name" value="RND_mfp"/>
    <property type="match status" value="1"/>
</dbReference>
<evidence type="ECO:0000259" key="7">
    <source>
        <dbReference type="Pfam" id="PF25954"/>
    </source>
</evidence>
<evidence type="ECO:0000313" key="9">
    <source>
        <dbReference type="EMBL" id="GBG13212.1"/>
    </source>
</evidence>